<feature type="domain" description="Helicase C-terminal" evidence="9">
    <location>
        <begin position="490"/>
        <end position="656"/>
    </location>
</feature>
<keyword evidence="10" id="KW-0378">Hydrolase</keyword>
<keyword evidence="3" id="KW-0067">ATP-binding</keyword>
<dbReference type="AlphaFoldDB" id="A0A5M3M9M6"/>
<feature type="region of interest" description="Disordered" evidence="7">
    <location>
        <begin position="183"/>
        <end position="211"/>
    </location>
</feature>
<dbReference type="GeneID" id="19209546"/>
<dbReference type="PANTHER" id="PTHR13710:SF154">
    <property type="entry name" value="RECQ HELICASE, PUTATIVE (AFU_ORTHOLOGUE AFUA_6G14720)-RELATED"/>
    <property type="match status" value="1"/>
</dbReference>
<comment type="caution">
    <text evidence="10">The sequence shown here is derived from an EMBL/GenBank/DDBJ whole genome shotgun (WGS) entry which is preliminary data.</text>
</comment>
<accession>A0A5M3M9M6</accession>
<proteinExistence type="inferred from homology"/>
<feature type="compositionally biased region" description="Acidic residues" evidence="7">
    <location>
        <begin position="731"/>
        <end position="751"/>
    </location>
</feature>
<dbReference type="GO" id="GO:0003676">
    <property type="term" value="F:nucleic acid binding"/>
    <property type="evidence" value="ECO:0007669"/>
    <property type="project" value="InterPro"/>
</dbReference>
<dbReference type="InterPro" id="IPR014001">
    <property type="entry name" value="Helicase_ATP-bd"/>
</dbReference>
<feature type="compositionally biased region" description="Polar residues" evidence="7">
    <location>
        <begin position="200"/>
        <end position="211"/>
    </location>
</feature>
<keyword evidence="11" id="KW-1185">Reference proteome</keyword>
<dbReference type="KEGG" id="cput:CONPUDRAFT_76986"/>
<evidence type="ECO:0000256" key="6">
    <source>
        <dbReference type="ARBA" id="ARBA00034808"/>
    </source>
</evidence>
<dbReference type="GO" id="GO:0005694">
    <property type="term" value="C:chromosome"/>
    <property type="evidence" value="ECO:0007669"/>
    <property type="project" value="TreeGrafter"/>
</dbReference>
<dbReference type="PANTHER" id="PTHR13710">
    <property type="entry name" value="DNA HELICASE RECQ FAMILY MEMBER"/>
    <property type="match status" value="1"/>
</dbReference>
<dbReference type="InterPro" id="IPR009400">
    <property type="entry name" value="TFIIH_TTDA/Tfb5"/>
</dbReference>
<dbReference type="EC" id="5.6.2.4" evidence="6"/>
<dbReference type="Pfam" id="PF00270">
    <property type="entry name" value="DEAD"/>
    <property type="match status" value="1"/>
</dbReference>
<evidence type="ECO:0000256" key="7">
    <source>
        <dbReference type="SAM" id="MobiDB-lite"/>
    </source>
</evidence>
<dbReference type="Pfam" id="PF06331">
    <property type="entry name" value="Tfb5"/>
    <property type="match status" value="1"/>
</dbReference>
<feature type="region of interest" description="Disordered" evidence="7">
    <location>
        <begin position="705"/>
        <end position="777"/>
    </location>
</feature>
<evidence type="ECO:0000256" key="3">
    <source>
        <dbReference type="ARBA" id="ARBA00022840"/>
    </source>
</evidence>
<organism evidence="10 11">
    <name type="scientific">Coniophora puteana (strain RWD-64-598)</name>
    <name type="common">Brown rot fungus</name>
    <dbReference type="NCBI Taxonomy" id="741705"/>
    <lineage>
        <taxon>Eukaryota</taxon>
        <taxon>Fungi</taxon>
        <taxon>Dikarya</taxon>
        <taxon>Basidiomycota</taxon>
        <taxon>Agaricomycotina</taxon>
        <taxon>Agaricomycetes</taxon>
        <taxon>Agaricomycetidae</taxon>
        <taxon>Boletales</taxon>
        <taxon>Coniophorineae</taxon>
        <taxon>Coniophoraceae</taxon>
        <taxon>Coniophora</taxon>
    </lineage>
</organism>
<comment type="catalytic activity">
    <reaction evidence="5">
        <text>Couples ATP hydrolysis with the unwinding of duplex DNA by translocating in the 3'-5' direction.</text>
        <dbReference type="EC" id="5.6.2.4"/>
    </reaction>
</comment>
<dbReference type="Pfam" id="PF00271">
    <property type="entry name" value="Helicase_C"/>
    <property type="match status" value="1"/>
</dbReference>
<dbReference type="GO" id="GO:0000439">
    <property type="term" value="C:transcription factor TFIIH core complex"/>
    <property type="evidence" value="ECO:0007669"/>
    <property type="project" value="InterPro"/>
</dbReference>
<dbReference type="SMART" id="SM00490">
    <property type="entry name" value="HELICc"/>
    <property type="match status" value="1"/>
</dbReference>
<keyword evidence="2" id="KW-0547">Nucleotide-binding</keyword>
<feature type="region of interest" description="Disordered" evidence="7">
    <location>
        <begin position="856"/>
        <end position="890"/>
    </location>
</feature>
<evidence type="ECO:0000259" key="8">
    <source>
        <dbReference type="PROSITE" id="PS51192"/>
    </source>
</evidence>
<reference evidence="11" key="1">
    <citation type="journal article" date="2012" name="Science">
        <title>The Paleozoic origin of enzymatic lignin decomposition reconstructed from 31 fungal genomes.</title>
        <authorList>
            <person name="Floudas D."/>
            <person name="Binder M."/>
            <person name="Riley R."/>
            <person name="Barry K."/>
            <person name="Blanchette R.A."/>
            <person name="Henrissat B."/>
            <person name="Martinez A.T."/>
            <person name="Otillar R."/>
            <person name="Spatafora J.W."/>
            <person name="Yadav J.S."/>
            <person name="Aerts A."/>
            <person name="Benoit I."/>
            <person name="Boyd A."/>
            <person name="Carlson A."/>
            <person name="Copeland A."/>
            <person name="Coutinho P.M."/>
            <person name="de Vries R.P."/>
            <person name="Ferreira P."/>
            <person name="Findley K."/>
            <person name="Foster B."/>
            <person name="Gaskell J."/>
            <person name="Glotzer D."/>
            <person name="Gorecki P."/>
            <person name="Heitman J."/>
            <person name="Hesse C."/>
            <person name="Hori C."/>
            <person name="Igarashi K."/>
            <person name="Jurgens J.A."/>
            <person name="Kallen N."/>
            <person name="Kersten P."/>
            <person name="Kohler A."/>
            <person name="Kuees U."/>
            <person name="Kumar T.K.A."/>
            <person name="Kuo A."/>
            <person name="LaButti K."/>
            <person name="Larrondo L.F."/>
            <person name="Lindquist E."/>
            <person name="Ling A."/>
            <person name="Lombard V."/>
            <person name="Lucas S."/>
            <person name="Lundell T."/>
            <person name="Martin R."/>
            <person name="McLaughlin D.J."/>
            <person name="Morgenstern I."/>
            <person name="Morin E."/>
            <person name="Murat C."/>
            <person name="Nagy L.G."/>
            <person name="Nolan M."/>
            <person name="Ohm R.A."/>
            <person name="Patyshakuliyeva A."/>
            <person name="Rokas A."/>
            <person name="Ruiz-Duenas F.J."/>
            <person name="Sabat G."/>
            <person name="Salamov A."/>
            <person name="Samejima M."/>
            <person name="Schmutz J."/>
            <person name="Slot J.C."/>
            <person name="St John F."/>
            <person name="Stenlid J."/>
            <person name="Sun H."/>
            <person name="Sun S."/>
            <person name="Syed K."/>
            <person name="Tsang A."/>
            <person name="Wiebenga A."/>
            <person name="Young D."/>
            <person name="Pisabarro A."/>
            <person name="Eastwood D.C."/>
            <person name="Martin F."/>
            <person name="Cullen D."/>
            <person name="Grigoriev I.V."/>
            <person name="Hibbett D.S."/>
        </authorList>
    </citation>
    <scope>NUCLEOTIDE SEQUENCE [LARGE SCALE GENOMIC DNA]</scope>
    <source>
        <strain evidence="11">RWD-64-598 SS2</strain>
    </source>
</reference>
<dbReference type="InterPro" id="IPR001650">
    <property type="entry name" value="Helicase_C-like"/>
</dbReference>
<evidence type="ECO:0000259" key="9">
    <source>
        <dbReference type="PROSITE" id="PS51194"/>
    </source>
</evidence>
<feature type="compositionally biased region" description="Basic residues" evidence="7">
    <location>
        <begin position="758"/>
        <end position="775"/>
    </location>
</feature>
<evidence type="ECO:0000256" key="5">
    <source>
        <dbReference type="ARBA" id="ARBA00034617"/>
    </source>
</evidence>
<dbReference type="GO" id="GO:0000724">
    <property type="term" value="P:double-strand break repair via homologous recombination"/>
    <property type="evidence" value="ECO:0007669"/>
    <property type="project" value="TreeGrafter"/>
</dbReference>
<dbReference type="GO" id="GO:0006289">
    <property type="term" value="P:nucleotide-excision repair"/>
    <property type="evidence" value="ECO:0007669"/>
    <property type="project" value="InterPro"/>
</dbReference>
<evidence type="ECO:0000256" key="1">
    <source>
        <dbReference type="ARBA" id="ARBA00005446"/>
    </source>
</evidence>
<protein>
    <recommendedName>
        <fullName evidence="6">DNA 3'-5' helicase</fullName>
        <ecNumber evidence="6">5.6.2.4</ecNumber>
    </recommendedName>
    <alternativeName>
        <fullName evidence="4">RNA polymerase II transcription factor B subunit 5</fullName>
    </alternativeName>
</protein>
<dbReference type="GO" id="GO:0005524">
    <property type="term" value="F:ATP binding"/>
    <property type="evidence" value="ECO:0007669"/>
    <property type="project" value="UniProtKB-KW"/>
</dbReference>
<comment type="similarity">
    <text evidence="1">Belongs to the helicase family. RecQ subfamily.</text>
</comment>
<dbReference type="PROSITE" id="PS51194">
    <property type="entry name" value="HELICASE_CTER"/>
    <property type="match status" value="1"/>
</dbReference>
<evidence type="ECO:0000256" key="4">
    <source>
        <dbReference type="ARBA" id="ARBA00033339"/>
    </source>
</evidence>
<dbReference type="GO" id="GO:0016787">
    <property type="term" value="F:hydrolase activity"/>
    <property type="evidence" value="ECO:0007669"/>
    <property type="project" value="UniProtKB-KW"/>
</dbReference>
<sequence length="951" mass="106718">MNEKQPFIIEDLDDYHLIIKADEEYRVRRELEAEAKTVLPIGVTFQRIDIPCHAKSSLYALQINALRSKRKVLCVRLPFADSRWKPPSPNHVNNTRVALRVPLFKSNLCKAALVMMPPDATSTKRDVPELLASAATTDFSVFGFTISFRYRCWVAWLTKARTYSGHTYFPRFHQKRCQSVEDNSASRGGDALKLGEDFTKSPSGAQSAQFQPSQPTRFVFLCIYKHILMNTTHTPLPSTIDHHNTQHILSLRRSQTPGYSSEDIRKQFSDKCKERTGFTPHPWQLDCAEAFYLGLDCTVIAGTGSGKTLCFAMPAMLRTDKITLVLSPLNILEDDQARRFEHMGLRATVVNGETFTPKLRHILEKPVPEFQVVFTSPEMVLSPGPFNSMLTSATFQEHLAGAVVDEAHCIEEWGPEFRPAYDELGAIRSIIPLHLPVYATSATMPPHVLATVRSVLHINPRRSYHVNLGNDRPNITQEIRTIDGSKDYAALDYLFTGCQQPEDLPHAIIFVNRRKDAEEIFDRLIKSPWFPVHLHDSVDFLTAKRGKQTKKRVMERFAKGEIRVLISTSAGSMGVDIPDITLVIQFGVPSSLMEWLQRAGRAGRSCAIQAVAILFVEKSVLAKQKVKSRRRENDMSDGEEQQVYRKKVEPALRQWIETTGCRRDVADEYFDNPSGRLSPTGDCCDNCRSRAIHEQRAVMPGSINDMLMGSETENPQDATAANALDGGNSDSSDEDGENDEDNSEGDDVEDEPGQKPNSHGKRPTSSHPAIRRTRDRLRIVRDGLRSWRVAMRRRDYPGCSMPGEALLPDKPLKKISGDRQLTTLEDLHGAVGSAWAFVEEYGLELLAEVQRLDQVADEATQRRPKASASKPRSKKPRRTHEDEIENFQSATPGTSCFSIATTGGFVTPIQVAQTSQQSSFNVHFYVPPHTQAPSVIRSQPLSPSKRQSTSK</sequence>
<dbReference type="OrthoDB" id="10261556at2759"/>
<evidence type="ECO:0000313" key="11">
    <source>
        <dbReference type="Proteomes" id="UP000053558"/>
    </source>
</evidence>
<dbReference type="Gene3D" id="3.40.50.300">
    <property type="entry name" value="P-loop containing nucleotide triphosphate hydrolases"/>
    <property type="match status" value="2"/>
</dbReference>
<dbReference type="EMBL" id="JH711587">
    <property type="protein sequence ID" value="EIW75948.1"/>
    <property type="molecule type" value="Genomic_DNA"/>
</dbReference>
<dbReference type="GO" id="GO:0043138">
    <property type="term" value="F:3'-5' DNA helicase activity"/>
    <property type="evidence" value="ECO:0007669"/>
    <property type="project" value="UniProtKB-EC"/>
</dbReference>
<dbReference type="InterPro" id="IPR035935">
    <property type="entry name" value="TFB5-like_sf"/>
</dbReference>
<dbReference type="InterPro" id="IPR027417">
    <property type="entry name" value="P-loop_NTPase"/>
</dbReference>
<evidence type="ECO:0000313" key="10">
    <source>
        <dbReference type="EMBL" id="EIW75948.1"/>
    </source>
</evidence>
<dbReference type="Gene3D" id="3.30.70.1220">
    <property type="entry name" value="TFB5-like"/>
    <property type="match status" value="1"/>
</dbReference>
<dbReference type="Proteomes" id="UP000053558">
    <property type="component" value="Unassembled WGS sequence"/>
</dbReference>
<dbReference type="GO" id="GO:0009378">
    <property type="term" value="F:four-way junction helicase activity"/>
    <property type="evidence" value="ECO:0007669"/>
    <property type="project" value="TreeGrafter"/>
</dbReference>
<dbReference type="GO" id="GO:0005737">
    <property type="term" value="C:cytoplasm"/>
    <property type="evidence" value="ECO:0007669"/>
    <property type="project" value="TreeGrafter"/>
</dbReference>
<name>A0A5M3M9M6_CONPW</name>
<dbReference type="OMA" id="HNTENTA"/>
<dbReference type="PROSITE" id="PS51192">
    <property type="entry name" value="HELICASE_ATP_BIND_1"/>
    <property type="match status" value="1"/>
</dbReference>
<dbReference type="InterPro" id="IPR011545">
    <property type="entry name" value="DEAD/DEAH_box_helicase_dom"/>
</dbReference>
<dbReference type="RefSeq" id="XP_007773941.1">
    <property type="nucleotide sequence ID" value="XM_007775751.1"/>
</dbReference>
<evidence type="ECO:0000256" key="2">
    <source>
        <dbReference type="ARBA" id="ARBA00022741"/>
    </source>
</evidence>
<dbReference type="GO" id="GO:0006367">
    <property type="term" value="P:transcription initiation at RNA polymerase II promoter"/>
    <property type="evidence" value="ECO:0007669"/>
    <property type="project" value="InterPro"/>
</dbReference>
<gene>
    <name evidence="10" type="ORF">CONPUDRAFT_76986</name>
</gene>
<feature type="domain" description="Helicase ATP-binding" evidence="8">
    <location>
        <begin position="288"/>
        <end position="462"/>
    </location>
</feature>
<dbReference type="SUPFAM" id="SSF52540">
    <property type="entry name" value="P-loop containing nucleoside triphosphate hydrolases"/>
    <property type="match status" value="1"/>
</dbReference>
<feature type="region of interest" description="Disordered" evidence="7">
    <location>
        <begin position="931"/>
        <end position="951"/>
    </location>
</feature>
<dbReference type="SMART" id="SM00487">
    <property type="entry name" value="DEXDc"/>
    <property type="match status" value="1"/>
</dbReference>